<sequence length="214" mass="23270">MLFAAAWIVGGRVQAGSLTERILPADEQRIQGDGGRGSEGSAAPVLHELPVDQLSQLKPLGWNVAHLSGYGLEPQQVETELADGLRTVEVRLSNGQSVVEVAETRPEETSAELAPLQEQISQAVDLGAAEHEEIEVSTGDTGDLYRTEGSEEWTVAVETDYARYVITSDMTEASAEEIAAWVLVTDRSRLQIMPSEETGGLDRIERGLREILSW</sequence>
<name>A0A917ENS0_9MICC</name>
<dbReference type="AlphaFoldDB" id="A0A917ENS0"/>
<reference evidence="1" key="2">
    <citation type="submission" date="2020-09" db="EMBL/GenBank/DDBJ databases">
        <authorList>
            <person name="Sun Q."/>
            <person name="Zhou Y."/>
        </authorList>
    </citation>
    <scope>NUCLEOTIDE SEQUENCE</scope>
    <source>
        <strain evidence="1">CGMCC 1.15388</strain>
    </source>
</reference>
<accession>A0A917ENS0</accession>
<gene>
    <name evidence="1" type="ORF">GCM10011401_11000</name>
</gene>
<dbReference type="Proteomes" id="UP000633136">
    <property type="component" value="Unassembled WGS sequence"/>
</dbReference>
<protein>
    <submittedName>
        <fullName evidence="1">Uncharacterized protein</fullName>
    </submittedName>
</protein>
<proteinExistence type="predicted"/>
<evidence type="ECO:0000313" key="1">
    <source>
        <dbReference type="EMBL" id="GGE65556.1"/>
    </source>
</evidence>
<comment type="caution">
    <text evidence="1">The sequence shown here is derived from an EMBL/GenBank/DDBJ whole genome shotgun (WGS) entry which is preliminary data.</text>
</comment>
<reference evidence="1" key="1">
    <citation type="journal article" date="2014" name="Int. J. Syst. Evol. Microbiol.">
        <title>Complete genome sequence of Corynebacterium casei LMG S-19264T (=DSM 44701T), isolated from a smear-ripened cheese.</title>
        <authorList>
            <consortium name="US DOE Joint Genome Institute (JGI-PGF)"/>
            <person name="Walter F."/>
            <person name="Albersmeier A."/>
            <person name="Kalinowski J."/>
            <person name="Ruckert C."/>
        </authorList>
    </citation>
    <scope>NUCLEOTIDE SEQUENCE</scope>
    <source>
        <strain evidence="1">CGMCC 1.15388</strain>
    </source>
</reference>
<keyword evidence="2" id="KW-1185">Reference proteome</keyword>
<dbReference type="EMBL" id="BMIS01000004">
    <property type="protein sequence ID" value="GGE65556.1"/>
    <property type="molecule type" value="Genomic_DNA"/>
</dbReference>
<organism evidence="1 2">
    <name type="scientific">Nesterenkonia cremea</name>
    <dbReference type="NCBI Taxonomy" id="1882340"/>
    <lineage>
        <taxon>Bacteria</taxon>
        <taxon>Bacillati</taxon>
        <taxon>Actinomycetota</taxon>
        <taxon>Actinomycetes</taxon>
        <taxon>Micrococcales</taxon>
        <taxon>Micrococcaceae</taxon>
        <taxon>Nesterenkonia</taxon>
    </lineage>
</organism>
<evidence type="ECO:0000313" key="2">
    <source>
        <dbReference type="Proteomes" id="UP000633136"/>
    </source>
</evidence>